<keyword evidence="2" id="KW-0964">Secreted</keyword>
<evidence type="ECO:0000256" key="4">
    <source>
        <dbReference type="ARBA" id="ARBA00022729"/>
    </source>
</evidence>
<dbReference type="GO" id="GO:0006508">
    <property type="term" value="P:proteolysis"/>
    <property type="evidence" value="ECO:0007669"/>
    <property type="project" value="UniProtKB-KW"/>
</dbReference>
<comment type="similarity">
    <text evidence="9">Belongs to the peptidase S1 family. CLIP subfamily.</text>
</comment>
<evidence type="ECO:0000256" key="3">
    <source>
        <dbReference type="ARBA" id="ARBA00022670"/>
    </source>
</evidence>
<evidence type="ECO:0000256" key="10">
    <source>
        <dbReference type="RuleBase" id="RU363034"/>
    </source>
</evidence>
<keyword evidence="4 11" id="KW-0732">Signal</keyword>
<evidence type="ECO:0000313" key="14">
    <source>
        <dbReference type="Proteomes" id="UP000678393"/>
    </source>
</evidence>
<dbReference type="AlphaFoldDB" id="A0A8S3ZVA3"/>
<dbReference type="InterPro" id="IPR009003">
    <property type="entry name" value="Peptidase_S1_PA"/>
</dbReference>
<evidence type="ECO:0000256" key="2">
    <source>
        <dbReference type="ARBA" id="ARBA00022525"/>
    </source>
</evidence>
<feature type="chain" id="PRO_5035924591" description="Peptidase S1 domain-containing protein" evidence="11">
    <location>
        <begin position="21"/>
        <end position="321"/>
    </location>
</feature>
<gene>
    <name evidence="13" type="ORF">CUNI_LOCUS16019</name>
</gene>
<protein>
    <recommendedName>
        <fullName evidence="12">Peptidase S1 domain-containing protein</fullName>
    </recommendedName>
</protein>
<sequence length="321" mass="36176">MNIAALVGLTVLIFTRPLQCCLQSSKKSHSAKRSVPLPQLPLEKYRNEYKKSLQKWGQPTPSMTYRIPRSNCTLCGRRGVDGNFHSIIHGQAAPEKFYPWQVFIRGRKNFCGGALIGPRWVLTAAHCINATVYVLLGTTNIVNYSSTAVVRRADREIIHHEFNGVHHDIALIRLALPVSYNNYIRPICIPRKIIDFSKSSECYVTGWGLKQQDSKTAKLLQEVKVRLMRHSECFTRWMIARTLINYGQMCTDLDRADPDAGACYGDSGGPLSCRVGDSFYVAGIASLVQSKCRKTILPDLYVKVSYYRTWIRLTILADGDA</sequence>
<dbReference type="InterPro" id="IPR001254">
    <property type="entry name" value="Trypsin_dom"/>
</dbReference>
<dbReference type="Proteomes" id="UP000678393">
    <property type="component" value="Unassembled WGS sequence"/>
</dbReference>
<proteinExistence type="inferred from homology"/>
<dbReference type="FunFam" id="2.40.10.10:FF:000146">
    <property type="entry name" value="Serine protease 53"/>
    <property type="match status" value="1"/>
</dbReference>
<dbReference type="Pfam" id="PF00089">
    <property type="entry name" value="Trypsin"/>
    <property type="match status" value="1"/>
</dbReference>
<dbReference type="PROSITE" id="PS00134">
    <property type="entry name" value="TRYPSIN_HIS"/>
    <property type="match status" value="1"/>
</dbReference>
<dbReference type="PROSITE" id="PS50240">
    <property type="entry name" value="TRYPSIN_DOM"/>
    <property type="match status" value="1"/>
</dbReference>
<keyword evidence="5 10" id="KW-0378">Hydrolase</keyword>
<dbReference type="GO" id="GO:0004252">
    <property type="term" value="F:serine-type endopeptidase activity"/>
    <property type="evidence" value="ECO:0007669"/>
    <property type="project" value="InterPro"/>
</dbReference>
<dbReference type="Gene3D" id="2.40.10.10">
    <property type="entry name" value="Trypsin-like serine proteases"/>
    <property type="match status" value="1"/>
</dbReference>
<evidence type="ECO:0000259" key="12">
    <source>
        <dbReference type="PROSITE" id="PS50240"/>
    </source>
</evidence>
<dbReference type="OrthoDB" id="9970815at2759"/>
<evidence type="ECO:0000256" key="1">
    <source>
        <dbReference type="ARBA" id="ARBA00004613"/>
    </source>
</evidence>
<feature type="domain" description="Peptidase S1" evidence="12">
    <location>
        <begin position="87"/>
        <end position="316"/>
    </location>
</feature>
<dbReference type="SMART" id="SM00020">
    <property type="entry name" value="Tryp_SPc"/>
    <property type="match status" value="1"/>
</dbReference>
<evidence type="ECO:0000256" key="11">
    <source>
        <dbReference type="SAM" id="SignalP"/>
    </source>
</evidence>
<dbReference type="InterPro" id="IPR001314">
    <property type="entry name" value="Peptidase_S1A"/>
</dbReference>
<name>A0A8S3ZVA3_9EUPU</name>
<evidence type="ECO:0000256" key="5">
    <source>
        <dbReference type="ARBA" id="ARBA00022801"/>
    </source>
</evidence>
<dbReference type="GO" id="GO:0005576">
    <property type="term" value="C:extracellular region"/>
    <property type="evidence" value="ECO:0007669"/>
    <property type="project" value="UniProtKB-SubCell"/>
</dbReference>
<dbReference type="CDD" id="cd00190">
    <property type="entry name" value="Tryp_SPc"/>
    <property type="match status" value="1"/>
</dbReference>
<feature type="signal peptide" evidence="11">
    <location>
        <begin position="1"/>
        <end position="20"/>
    </location>
</feature>
<dbReference type="InterPro" id="IPR018114">
    <property type="entry name" value="TRYPSIN_HIS"/>
</dbReference>
<dbReference type="EMBL" id="CAJHNH020004035">
    <property type="protein sequence ID" value="CAG5130461.1"/>
    <property type="molecule type" value="Genomic_DNA"/>
</dbReference>
<organism evidence="13 14">
    <name type="scientific">Candidula unifasciata</name>
    <dbReference type="NCBI Taxonomy" id="100452"/>
    <lineage>
        <taxon>Eukaryota</taxon>
        <taxon>Metazoa</taxon>
        <taxon>Spiralia</taxon>
        <taxon>Lophotrochozoa</taxon>
        <taxon>Mollusca</taxon>
        <taxon>Gastropoda</taxon>
        <taxon>Heterobranchia</taxon>
        <taxon>Euthyneura</taxon>
        <taxon>Panpulmonata</taxon>
        <taxon>Eupulmonata</taxon>
        <taxon>Stylommatophora</taxon>
        <taxon>Helicina</taxon>
        <taxon>Helicoidea</taxon>
        <taxon>Geomitridae</taxon>
        <taxon>Candidula</taxon>
    </lineage>
</organism>
<accession>A0A8S3ZVA3</accession>
<evidence type="ECO:0000313" key="13">
    <source>
        <dbReference type="EMBL" id="CAG5130461.1"/>
    </source>
</evidence>
<keyword evidence="14" id="KW-1185">Reference proteome</keyword>
<keyword evidence="7" id="KW-0865">Zymogen</keyword>
<dbReference type="PROSITE" id="PS00135">
    <property type="entry name" value="TRYPSIN_SER"/>
    <property type="match status" value="1"/>
</dbReference>
<keyword evidence="8" id="KW-1015">Disulfide bond</keyword>
<evidence type="ECO:0000256" key="7">
    <source>
        <dbReference type="ARBA" id="ARBA00023145"/>
    </source>
</evidence>
<evidence type="ECO:0000256" key="9">
    <source>
        <dbReference type="ARBA" id="ARBA00024195"/>
    </source>
</evidence>
<evidence type="ECO:0000256" key="8">
    <source>
        <dbReference type="ARBA" id="ARBA00023157"/>
    </source>
</evidence>
<dbReference type="InterPro" id="IPR051487">
    <property type="entry name" value="Ser/Thr_Proteases_Immune/Dev"/>
</dbReference>
<reference evidence="13" key="1">
    <citation type="submission" date="2021-04" db="EMBL/GenBank/DDBJ databases">
        <authorList>
            <consortium name="Molecular Ecology Group"/>
        </authorList>
    </citation>
    <scope>NUCLEOTIDE SEQUENCE</scope>
</reference>
<dbReference type="InterPro" id="IPR033116">
    <property type="entry name" value="TRYPSIN_SER"/>
</dbReference>
<dbReference type="PANTHER" id="PTHR24256">
    <property type="entry name" value="TRYPTASE-RELATED"/>
    <property type="match status" value="1"/>
</dbReference>
<keyword evidence="3 10" id="KW-0645">Protease</keyword>
<keyword evidence="6 10" id="KW-0720">Serine protease</keyword>
<dbReference type="PRINTS" id="PR00722">
    <property type="entry name" value="CHYMOTRYPSIN"/>
</dbReference>
<comment type="subcellular location">
    <subcellularLocation>
        <location evidence="1">Secreted</location>
    </subcellularLocation>
</comment>
<evidence type="ECO:0000256" key="6">
    <source>
        <dbReference type="ARBA" id="ARBA00022825"/>
    </source>
</evidence>
<comment type="caution">
    <text evidence="13">The sequence shown here is derived from an EMBL/GenBank/DDBJ whole genome shotgun (WGS) entry which is preliminary data.</text>
</comment>
<dbReference type="InterPro" id="IPR043504">
    <property type="entry name" value="Peptidase_S1_PA_chymotrypsin"/>
</dbReference>
<dbReference type="SUPFAM" id="SSF50494">
    <property type="entry name" value="Trypsin-like serine proteases"/>
    <property type="match status" value="1"/>
</dbReference>